<comment type="function">
    <text evidence="11">Probable lysosomal cobalamin transporter. Required to export cobalamin from lysosomes allowing its conversion to cofactors.</text>
</comment>
<dbReference type="GO" id="GO:0031419">
    <property type="term" value="F:cobalamin binding"/>
    <property type="evidence" value="ECO:0007669"/>
    <property type="project" value="UniProtKB-KW"/>
</dbReference>
<evidence type="ECO:0000256" key="11">
    <source>
        <dbReference type="ARBA" id="ARBA00025515"/>
    </source>
</evidence>
<protein>
    <recommendedName>
        <fullName evidence="3">Probable lysosomal cobalamin transporter</fullName>
    </recommendedName>
</protein>
<dbReference type="OrthoDB" id="73273at2759"/>
<evidence type="ECO:0000256" key="5">
    <source>
        <dbReference type="ARBA" id="ARBA00022628"/>
    </source>
</evidence>
<dbReference type="Proteomes" id="UP000250266">
    <property type="component" value="Unassembled WGS sequence"/>
</dbReference>
<dbReference type="InterPro" id="IPR050854">
    <property type="entry name" value="LMBD1_LysCbl_Transport"/>
</dbReference>
<feature type="transmembrane region" description="Helical" evidence="13">
    <location>
        <begin position="92"/>
        <end position="116"/>
    </location>
</feature>
<feature type="region of interest" description="Disordered" evidence="12">
    <location>
        <begin position="237"/>
        <end position="262"/>
    </location>
</feature>
<feature type="transmembrane region" description="Helical" evidence="13">
    <location>
        <begin position="312"/>
        <end position="334"/>
    </location>
</feature>
<feature type="transmembrane region" description="Helical" evidence="13">
    <location>
        <begin position="136"/>
        <end position="161"/>
    </location>
</feature>
<evidence type="ECO:0000256" key="13">
    <source>
        <dbReference type="SAM" id="Phobius"/>
    </source>
</evidence>
<dbReference type="Pfam" id="PF04791">
    <property type="entry name" value="LMBR1"/>
    <property type="match status" value="1"/>
</dbReference>
<evidence type="ECO:0000313" key="15">
    <source>
        <dbReference type="Proteomes" id="UP000250266"/>
    </source>
</evidence>
<dbReference type="PANTHER" id="PTHR16130">
    <property type="entry name" value="LYSOSOMAL COBALAMIN TRANSPORTER-RELATED"/>
    <property type="match status" value="1"/>
</dbReference>
<feature type="transmembrane region" description="Helical" evidence="13">
    <location>
        <begin position="416"/>
        <end position="440"/>
    </location>
</feature>
<name>A0A8E2EC40_9PEZI</name>
<dbReference type="EMBL" id="KV744928">
    <property type="protein sequence ID" value="OCK81252.1"/>
    <property type="molecule type" value="Genomic_DNA"/>
</dbReference>
<evidence type="ECO:0000256" key="3">
    <source>
        <dbReference type="ARBA" id="ARBA00017088"/>
    </source>
</evidence>
<keyword evidence="6 13" id="KW-0812">Transmembrane</keyword>
<evidence type="ECO:0000256" key="12">
    <source>
        <dbReference type="SAM" id="MobiDB-lite"/>
    </source>
</evidence>
<dbReference type="AlphaFoldDB" id="A0A8E2EC40"/>
<evidence type="ECO:0000256" key="6">
    <source>
        <dbReference type="ARBA" id="ARBA00022692"/>
    </source>
</evidence>
<evidence type="ECO:0000256" key="2">
    <source>
        <dbReference type="ARBA" id="ARBA00009901"/>
    </source>
</evidence>
<comment type="subcellular location">
    <subcellularLocation>
        <location evidence="1">Lysosome membrane</location>
        <topology evidence="1">Multi-pass membrane protein</topology>
    </subcellularLocation>
</comment>
<feature type="transmembrane region" description="Helical" evidence="13">
    <location>
        <begin position="375"/>
        <end position="404"/>
    </location>
</feature>
<keyword evidence="10" id="KW-0170">Cobalt</keyword>
<feature type="compositionally biased region" description="Basic and acidic residues" evidence="12">
    <location>
        <begin position="241"/>
        <end position="262"/>
    </location>
</feature>
<keyword evidence="4" id="KW-0813">Transport</keyword>
<evidence type="ECO:0000256" key="7">
    <source>
        <dbReference type="ARBA" id="ARBA00022989"/>
    </source>
</evidence>
<sequence length="589" mass="65909">MQTSLIWVTYAVAIVLLLAIASIFVYIYQTPRDRAVSVTIVCIFTTNALLATVLLMPVDVALVSSTSSSKDGRKKDWATPNRVDNIVYTLKIVYYTLYSLDAVLCLLVVPFTYFWYEEYDEEAAADGSQTFGSRLWGAFKYTIAFILLVVILFLVGFFVPVARKAKLDKHMDLDYFKHILAENHGERALSFALGLLITIGTLIYLIYTAAGLALLPVALIKSAPSISAPSLAANTASQLEQNRERQRQLEGRNEGREGGLDARDRRELEALVREERTLIRRERLAAESSGEDRNWLVKSWIKIEAVFRPLKLVGGLLLMVLALLIFVSMLITGIDKAKNSICKVNCGYVLGHINIFQPMNWIFVISSKVFPVDYILFLLLVLFLFCASVVGIATVGIRFLWIVLFKIRKGHTSPQALLMATVMLTLIVLALNYSVAMMIAPQYATFGPQTYCDRASRHPGEQPDCSNHRSAIKHCTELAENPVAKEVCTPSVASTFINRVTINFPFFGVVDFWAQFVFLGIYLIVFLTTLFRTPKLDTDQMDADLEEEEEEGLLASTSRRFNATWQDITGRAKKNYGTTNGDRNGSVSA</sequence>
<keyword evidence="7 13" id="KW-1133">Transmembrane helix</keyword>
<gene>
    <name evidence="14" type="ORF">K432DRAFT_326728</name>
</gene>
<evidence type="ECO:0000256" key="10">
    <source>
        <dbReference type="ARBA" id="ARBA00023285"/>
    </source>
</evidence>
<evidence type="ECO:0000313" key="14">
    <source>
        <dbReference type="EMBL" id="OCK81252.1"/>
    </source>
</evidence>
<organism evidence="14 15">
    <name type="scientific">Lepidopterella palustris CBS 459.81</name>
    <dbReference type="NCBI Taxonomy" id="1314670"/>
    <lineage>
        <taxon>Eukaryota</taxon>
        <taxon>Fungi</taxon>
        <taxon>Dikarya</taxon>
        <taxon>Ascomycota</taxon>
        <taxon>Pezizomycotina</taxon>
        <taxon>Dothideomycetes</taxon>
        <taxon>Pleosporomycetidae</taxon>
        <taxon>Mytilinidiales</taxon>
        <taxon>Argynnaceae</taxon>
        <taxon>Lepidopterella</taxon>
    </lineage>
</organism>
<evidence type="ECO:0000256" key="9">
    <source>
        <dbReference type="ARBA" id="ARBA00023228"/>
    </source>
</evidence>
<proteinExistence type="inferred from homology"/>
<evidence type="ECO:0000256" key="1">
    <source>
        <dbReference type="ARBA" id="ARBA00004155"/>
    </source>
</evidence>
<dbReference type="InterPro" id="IPR006876">
    <property type="entry name" value="LMBR1-like_membr_prot"/>
</dbReference>
<dbReference type="GO" id="GO:0005774">
    <property type="term" value="C:vacuolar membrane"/>
    <property type="evidence" value="ECO:0007669"/>
    <property type="project" value="TreeGrafter"/>
</dbReference>
<dbReference type="GO" id="GO:0072665">
    <property type="term" value="P:protein localization to vacuole"/>
    <property type="evidence" value="ECO:0007669"/>
    <property type="project" value="TreeGrafter"/>
</dbReference>
<keyword evidence="9" id="KW-0458">Lysosome</keyword>
<dbReference type="PANTHER" id="PTHR16130:SF2">
    <property type="entry name" value="LYSOSOMAL COBALAMIN TRANSPORT ESCORT PROTEIN LMBD1"/>
    <property type="match status" value="1"/>
</dbReference>
<feature type="transmembrane region" description="Helical" evidence="13">
    <location>
        <begin position="35"/>
        <end position="63"/>
    </location>
</feature>
<feature type="transmembrane region" description="Helical" evidence="13">
    <location>
        <begin position="512"/>
        <end position="531"/>
    </location>
</feature>
<comment type="similarity">
    <text evidence="2">Belongs to the LIMR family. LMBRD1 subfamily.</text>
</comment>
<reference evidence="14 15" key="1">
    <citation type="journal article" date="2016" name="Nat. Commun.">
        <title>Ectomycorrhizal ecology is imprinted in the genome of the dominant symbiotic fungus Cenococcum geophilum.</title>
        <authorList>
            <consortium name="DOE Joint Genome Institute"/>
            <person name="Peter M."/>
            <person name="Kohler A."/>
            <person name="Ohm R.A."/>
            <person name="Kuo A."/>
            <person name="Krutzmann J."/>
            <person name="Morin E."/>
            <person name="Arend M."/>
            <person name="Barry K.W."/>
            <person name="Binder M."/>
            <person name="Choi C."/>
            <person name="Clum A."/>
            <person name="Copeland A."/>
            <person name="Grisel N."/>
            <person name="Haridas S."/>
            <person name="Kipfer T."/>
            <person name="LaButti K."/>
            <person name="Lindquist E."/>
            <person name="Lipzen A."/>
            <person name="Maire R."/>
            <person name="Meier B."/>
            <person name="Mihaltcheva S."/>
            <person name="Molinier V."/>
            <person name="Murat C."/>
            <person name="Poggeler S."/>
            <person name="Quandt C.A."/>
            <person name="Sperisen C."/>
            <person name="Tritt A."/>
            <person name="Tisserant E."/>
            <person name="Crous P.W."/>
            <person name="Henrissat B."/>
            <person name="Nehls U."/>
            <person name="Egli S."/>
            <person name="Spatafora J.W."/>
            <person name="Grigoriev I.V."/>
            <person name="Martin F.M."/>
        </authorList>
    </citation>
    <scope>NUCLEOTIDE SEQUENCE [LARGE SCALE GENOMIC DNA]</scope>
    <source>
        <strain evidence="14 15">CBS 459.81</strain>
    </source>
</reference>
<evidence type="ECO:0000256" key="8">
    <source>
        <dbReference type="ARBA" id="ARBA00023136"/>
    </source>
</evidence>
<accession>A0A8E2EC40</accession>
<feature type="transmembrane region" description="Helical" evidence="13">
    <location>
        <begin position="188"/>
        <end position="207"/>
    </location>
</feature>
<keyword evidence="5" id="KW-0846">Cobalamin</keyword>
<keyword evidence="8 13" id="KW-0472">Membrane</keyword>
<keyword evidence="15" id="KW-1185">Reference proteome</keyword>
<evidence type="ECO:0000256" key="4">
    <source>
        <dbReference type="ARBA" id="ARBA00022448"/>
    </source>
</evidence>
<feature type="transmembrane region" description="Helical" evidence="13">
    <location>
        <begin position="7"/>
        <end position="29"/>
    </location>
</feature>